<feature type="domain" description="Glycosyl transferase family 1" evidence="13">
    <location>
        <begin position="288"/>
        <end position="369"/>
    </location>
</feature>
<protein>
    <recommendedName>
        <fullName evidence="12">Alpha-1,3/1,6-mannosyltransferase ALG2</fullName>
        <ecNumber evidence="12">2.4.1.132</ecNumber>
        <ecNumber evidence="12">2.4.1.257</ecNumber>
    </recommendedName>
    <alternativeName>
        <fullName evidence="12">GDP-Man:Man(1)GlcNAc(2)-PP-Dol alpha-1,3-mannosyltransferase</fullName>
    </alternativeName>
</protein>
<comment type="catalytic activity">
    <reaction evidence="11 12">
        <text>an alpha-D-Man-(1-&gt;3)-beta-D-Man-(1-&gt;4)-beta-D-GlcNAc-(1-&gt;4)-alpha-D-GlcNAc-diphospho-di-trans,poly-cis-dolichol + GDP-alpha-D-mannose = an alpha-D-Man-(1-&gt;3)-[alpha-D-Man-(1-&gt;6)]-beta-D-Man-(1-&gt;4)-beta-D-GlcNAc-(1-&gt;4)-alpha-D-GlcNAc-diphospho-di-trans,poly-cis-dolichol + GDP + H(+)</text>
        <dbReference type="Rhea" id="RHEA:29519"/>
        <dbReference type="Rhea" id="RHEA-COMP:19513"/>
        <dbReference type="Rhea" id="RHEA-COMP:19515"/>
        <dbReference type="ChEBI" id="CHEBI:15378"/>
        <dbReference type="ChEBI" id="CHEBI:57527"/>
        <dbReference type="ChEBI" id="CHEBI:58189"/>
        <dbReference type="ChEBI" id="CHEBI:132510"/>
        <dbReference type="ChEBI" id="CHEBI:132511"/>
        <dbReference type="EC" id="2.4.1.257"/>
    </reaction>
    <physiologicalReaction direction="left-to-right" evidence="11 12">
        <dbReference type="Rhea" id="RHEA:29520"/>
    </physiologicalReaction>
</comment>
<dbReference type="Pfam" id="PF13439">
    <property type="entry name" value="Glyco_transf_4"/>
    <property type="match status" value="1"/>
</dbReference>
<keyword evidence="8" id="KW-1133">Transmembrane helix</keyword>
<evidence type="ECO:0000256" key="11">
    <source>
        <dbReference type="ARBA" id="ARBA00045104"/>
    </source>
</evidence>
<evidence type="ECO:0000256" key="10">
    <source>
        <dbReference type="ARBA" id="ARBA00045103"/>
    </source>
</evidence>
<accession>M7NV52</accession>
<comment type="similarity">
    <text evidence="12">Belongs to the glycosyltransferase group 1 family.</text>
</comment>
<sequence>MKIAFVHPDLGIGGAERFTVDAAIGLQDLGHKVVIYTSHCNRNHCFEEIKKGLLSVKVYGDRIPSKIFGKFSILCAIFRQLYLSLVLFFKIESYDVIIMDVLSFGLLILRWKCLKILFYCHFPDKLLASRNNILRRIYRFPFDLIENLTLLMADKILVNSYFTASVVRKTFSNIKNLTILYPSINIYENDNSLEKSPLITQSHLYFILSINRFERKKNIDLAVKSYSHLKKDSNFNKCCLIIAGGYESRIKENVQYHNELLDLCNHFSFKSKTFMHPYKFPLDFSGYNVVFLLSIPTNLKNYLLQNATILLYTPPYEHFGIVPLEAMFHQTIVLAQNNGGPLETIDDGVTGWLKKPNETEWAEVLRNVLFQMTDAQRAIMGEKWHKH</sequence>
<dbReference type="STRING" id="1069680.M7NV52"/>
<dbReference type="GO" id="GO:0004378">
    <property type="term" value="F:GDP-Man:Man(1)GlcNAc(2)-PP-Dol alpha-1,3-mannosyltransferase activity"/>
    <property type="evidence" value="ECO:0007669"/>
    <property type="project" value="UniProtKB-UniRule"/>
</dbReference>
<gene>
    <name evidence="15" type="ORF">PNEG_00766</name>
</gene>
<dbReference type="Pfam" id="PF00534">
    <property type="entry name" value="Glycos_transf_1"/>
    <property type="match status" value="1"/>
</dbReference>
<dbReference type="PANTHER" id="PTHR45918:SF1">
    <property type="entry name" value="ALPHA-1,3_1,6-MANNOSYLTRANSFERASE ALG2"/>
    <property type="match status" value="1"/>
</dbReference>
<keyword evidence="4 12" id="KW-0328">Glycosyltransferase</keyword>
<dbReference type="UniPathway" id="UPA00378"/>
<name>M7NV52_PNEMU</name>
<comment type="catalytic activity">
    <reaction evidence="10 12">
        <text>a beta-D-Man-(1-&gt;4)-beta-D-GlcNAc-(1-&gt;4)-alpha-D-GlcNAc-diphospho-di-trans,poly-cis-dolichol + GDP-alpha-D-mannose = an alpha-D-Man-(1-&gt;3)-beta-D-Man-(1-&gt;4)-beta-D-GlcNAc-(1-&gt;4)-alpha-D-GlcNAc-diphospho-di-trans,poly-cis-dolichol + GDP + H(+)</text>
        <dbReference type="Rhea" id="RHEA:29515"/>
        <dbReference type="Rhea" id="RHEA-COMP:19511"/>
        <dbReference type="Rhea" id="RHEA-COMP:19513"/>
        <dbReference type="ChEBI" id="CHEBI:15378"/>
        <dbReference type="ChEBI" id="CHEBI:57527"/>
        <dbReference type="ChEBI" id="CHEBI:58189"/>
        <dbReference type="ChEBI" id="CHEBI:58472"/>
        <dbReference type="ChEBI" id="CHEBI:132510"/>
        <dbReference type="EC" id="2.4.1.132"/>
    </reaction>
    <physiologicalReaction direction="left-to-right" evidence="10 12">
        <dbReference type="Rhea" id="RHEA:29516"/>
    </physiologicalReaction>
</comment>
<keyword evidence="5 12" id="KW-0808">Transferase</keyword>
<dbReference type="GO" id="GO:0005789">
    <property type="term" value="C:endoplasmic reticulum membrane"/>
    <property type="evidence" value="ECO:0007669"/>
    <property type="project" value="UniProtKB-SubCell"/>
</dbReference>
<evidence type="ECO:0000256" key="3">
    <source>
        <dbReference type="ARBA" id="ARBA00004922"/>
    </source>
</evidence>
<dbReference type="EC" id="2.4.1.132" evidence="12"/>
<dbReference type="eggNOG" id="KOG0853">
    <property type="taxonomic scope" value="Eukaryota"/>
</dbReference>
<dbReference type="PANTHER" id="PTHR45918">
    <property type="entry name" value="ALPHA-1,3/1,6-MANNOSYLTRANSFERASE ALG2"/>
    <property type="match status" value="1"/>
</dbReference>
<evidence type="ECO:0000313" key="16">
    <source>
        <dbReference type="Proteomes" id="UP000011958"/>
    </source>
</evidence>
<evidence type="ECO:0000256" key="1">
    <source>
        <dbReference type="ARBA" id="ARBA00003142"/>
    </source>
</evidence>
<evidence type="ECO:0000313" key="15">
    <source>
        <dbReference type="EMBL" id="EMR11172.1"/>
    </source>
</evidence>
<evidence type="ECO:0000256" key="2">
    <source>
        <dbReference type="ARBA" id="ARBA00004586"/>
    </source>
</evidence>
<evidence type="ECO:0000256" key="9">
    <source>
        <dbReference type="ARBA" id="ARBA00023136"/>
    </source>
</evidence>
<organism evidence="15 16">
    <name type="scientific">Pneumocystis murina (strain B123)</name>
    <name type="common">Mouse pneumocystis pneumonia agent</name>
    <name type="synonym">Pneumocystis carinii f. sp. muris</name>
    <dbReference type="NCBI Taxonomy" id="1069680"/>
    <lineage>
        <taxon>Eukaryota</taxon>
        <taxon>Fungi</taxon>
        <taxon>Dikarya</taxon>
        <taxon>Ascomycota</taxon>
        <taxon>Taphrinomycotina</taxon>
        <taxon>Pneumocystomycetes</taxon>
        <taxon>Pneumocystaceae</taxon>
        <taxon>Pneumocystis</taxon>
    </lineage>
</organism>
<feature type="domain" description="Glycosyltransferase subfamily 4-like N-terminal" evidence="14">
    <location>
        <begin position="12"/>
        <end position="185"/>
    </location>
</feature>
<reference evidence="16" key="1">
    <citation type="journal article" date="2016" name="Nat. Commun.">
        <title>Genome analysis of three Pneumocystis species reveals adaptation mechanisms to life exclusively in mammalian hosts.</title>
        <authorList>
            <person name="Ma L."/>
            <person name="Chen Z."/>
            <person name="Huang D.W."/>
            <person name="Kutty G."/>
            <person name="Ishihara M."/>
            <person name="Wang H."/>
            <person name="Abouelleil A."/>
            <person name="Bishop L."/>
            <person name="Davey E."/>
            <person name="Deng R."/>
            <person name="Deng X."/>
            <person name="Fan L."/>
            <person name="Fantoni G."/>
            <person name="Fitzgerald M."/>
            <person name="Gogineni E."/>
            <person name="Goldberg J.M."/>
            <person name="Handley G."/>
            <person name="Hu X."/>
            <person name="Huber C."/>
            <person name="Jiao X."/>
            <person name="Jones K."/>
            <person name="Levin J.Z."/>
            <person name="Liu Y."/>
            <person name="Macdonald P."/>
            <person name="Melnikov A."/>
            <person name="Raley C."/>
            <person name="Sassi M."/>
            <person name="Sherman B.T."/>
            <person name="Song X."/>
            <person name="Sykes S."/>
            <person name="Tran B."/>
            <person name="Walsh L."/>
            <person name="Xia Y."/>
            <person name="Yang J."/>
            <person name="Young S."/>
            <person name="Zeng Q."/>
            <person name="Zheng X."/>
            <person name="Stephens R."/>
            <person name="Nusbaum C."/>
            <person name="Birren B.W."/>
            <person name="Azadi P."/>
            <person name="Lempicki R.A."/>
            <person name="Cuomo C.A."/>
            <person name="Kovacs J.A."/>
        </authorList>
    </citation>
    <scope>NUCLEOTIDE SEQUENCE [LARGE SCALE GENOMIC DNA]</scope>
    <source>
        <strain evidence="16">B123</strain>
    </source>
</reference>
<comment type="function">
    <text evidence="1 12">Mannosylates Man(2)GlcNAc(2)-dolichol diphosphate and Man(1)GlcNAc(2)-dolichol diphosphate to form Man(3)GlcNAc(2)-dolichol diphosphate.</text>
</comment>
<keyword evidence="9" id="KW-0472">Membrane</keyword>
<evidence type="ECO:0000256" key="4">
    <source>
        <dbReference type="ARBA" id="ARBA00022676"/>
    </source>
</evidence>
<keyword evidence="6" id="KW-0812">Transmembrane</keyword>
<dbReference type="RefSeq" id="XP_007872668.1">
    <property type="nucleotide sequence ID" value="XM_007874477.1"/>
</dbReference>
<keyword evidence="16" id="KW-1185">Reference proteome</keyword>
<dbReference type="Proteomes" id="UP000011958">
    <property type="component" value="Unassembled WGS sequence"/>
</dbReference>
<dbReference type="GeneID" id="19894464"/>
<dbReference type="InterPro" id="IPR027054">
    <property type="entry name" value="ALG2"/>
</dbReference>
<evidence type="ECO:0000256" key="6">
    <source>
        <dbReference type="ARBA" id="ARBA00022692"/>
    </source>
</evidence>
<evidence type="ECO:0000259" key="14">
    <source>
        <dbReference type="Pfam" id="PF13439"/>
    </source>
</evidence>
<dbReference type="OrthoDB" id="448893at2759"/>
<dbReference type="VEuPathDB" id="FungiDB:PNEG_00766"/>
<evidence type="ECO:0000256" key="8">
    <source>
        <dbReference type="ARBA" id="ARBA00022989"/>
    </source>
</evidence>
<proteinExistence type="inferred from homology"/>
<dbReference type="InterPro" id="IPR028098">
    <property type="entry name" value="Glyco_trans_4-like_N"/>
</dbReference>
<evidence type="ECO:0000256" key="5">
    <source>
        <dbReference type="ARBA" id="ARBA00022679"/>
    </source>
</evidence>
<dbReference type="EC" id="2.4.1.257" evidence="12"/>
<dbReference type="GO" id="GO:0102704">
    <property type="term" value="F:GDP-Man:Man(2)GlcNAc(2)-PP-Dol alpha-1,6-mannosyltransferase activity"/>
    <property type="evidence" value="ECO:0007669"/>
    <property type="project" value="UniProtKB-UniRule"/>
</dbReference>
<dbReference type="InterPro" id="IPR001296">
    <property type="entry name" value="Glyco_trans_1"/>
</dbReference>
<comment type="subcellular location">
    <subcellularLocation>
        <location evidence="2 12">Endoplasmic reticulum membrane</location>
    </subcellularLocation>
</comment>
<dbReference type="AlphaFoldDB" id="M7NV52"/>
<dbReference type="Gene3D" id="3.40.50.2000">
    <property type="entry name" value="Glycogen Phosphorylase B"/>
    <property type="match status" value="2"/>
</dbReference>
<evidence type="ECO:0000259" key="13">
    <source>
        <dbReference type="Pfam" id="PF00534"/>
    </source>
</evidence>
<comment type="pathway">
    <text evidence="3 12">Protein modification; protein glycosylation.</text>
</comment>
<dbReference type="HOGENOM" id="CLU_030619_0_0_1"/>
<dbReference type="EMBL" id="AFWA02000002">
    <property type="protein sequence ID" value="EMR11172.1"/>
    <property type="molecule type" value="Genomic_DNA"/>
</dbReference>
<evidence type="ECO:0000256" key="7">
    <source>
        <dbReference type="ARBA" id="ARBA00022824"/>
    </source>
</evidence>
<comment type="caution">
    <text evidence="15">The sequence shown here is derived from an EMBL/GenBank/DDBJ whole genome shotgun (WGS) entry which is preliminary data.</text>
</comment>
<dbReference type="OMA" id="AMYMKCP"/>
<keyword evidence="7 12" id="KW-0256">Endoplasmic reticulum</keyword>
<dbReference type="SUPFAM" id="SSF53756">
    <property type="entry name" value="UDP-Glycosyltransferase/glycogen phosphorylase"/>
    <property type="match status" value="1"/>
</dbReference>
<evidence type="ECO:0000256" key="12">
    <source>
        <dbReference type="RuleBase" id="RU367136"/>
    </source>
</evidence>